<feature type="domain" description="TonB C-terminal" evidence="10">
    <location>
        <begin position="1"/>
        <end position="86"/>
    </location>
</feature>
<dbReference type="Pfam" id="PF03544">
    <property type="entry name" value="TonB_C"/>
    <property type="match status" value="1"/>
</dbReference>
<keyword evidence="12" id="KW-1185">Reference proteome</keyword>
<dbReference type="AlphaFoldDB" id="A0A6M1T0X5"/>
<dbReference type="Proteomes" id="UP000474802">
    <property type="component" value="Unassembled WGS sequence"/>
</dbReference>
<dbReference type="PANTHER" id="PTHR33446">
    <property type="entry name" value="PROTEIN TONB-RELATED"/>
    <property type="match status" value="1"/>
</dbReference>
<dbReference type="InterPro" id="IPR051045">
    <property type="entry name" value="TonB-dependent_transducer"/>
</dbReference>
<reference evidence="11 12" key="2">
    <citation type="submission" date="2020-03" db="EMBL/GenBank/DDBJ databases">
        <title>Devosia chinhatensis sp. nov., isolated from a hexachlorocyclohexane (HCH) dump site in India.</title>
        <authorList>
            <person name="Kumar M."/>
            <person name="Lal R."/>
        </authorList>
    </citation>
    <scope>NUCLEOTIDE SEQUENCE [LARGE SCALE GENOMIC DNA]</scope>
    <source>
        <strain evidence="11 12">H239</strain>
    </source>
</reference>
<evidence type="ECO:0000259" key="10">
    <source>
        <dbReference type="PROSITE" id="PS52015"/>
    </source>
</evidence>
<dbReference type="GO" id="GO:0055085">
    <property type="term" value="P:transmembrane transport"/>
    <property type="evidence" value="ECO:0007669"/>
    <property type="project" value="InterPro"/>
</dbReference>
<dbReference type="GO" id="GO:0015031">
    <property type="term" value="P:protein transport"/>
    <property type="evidence" value="ECO:0007669"/>
    <property type="project" value="UniProtKB-KW"/>
</dbReference>
<proteinExistence type="inferred from homology"/>
<name>A0A6M1T0X5_9HYPH</name>
<dbReference type="InterPro" id="IPR006260">
    <property type="entry name" value="TonB/TolA_C"/>
</dbReference>
<keyword evidence="4" id="KW-1003">Cell membrane</keyword>
<sequence length="86" mass="9081">MLRQIDRRKVYPPAARQAGQEGVVGIALSVDSSGTVLSVSVSRSSGIPALDQAALETARRASPLPRPPQSLGQVISLTASIRFTIR</sequence>
<dbReference type="GO" id="GO:0031992">
    <property type="term" value="F:energy transducer activity"/>
    <property type="evidence" value="ECO:0007669"/>
    <property type="project" value="TreeGrafter"/>
</dbReference>
<evidence type="ECO:0000256" key="9">
    <source>
        <dbReference type="ARBA" id="ARBA00023136"/>
    </source>
</evidence>
<comment type="similarity">
    <text evidence="2">Belongs to the TonB family.</text>
</comment>
<dbReference type="PANTHER" id="PTHR33446:SF2">
    <property type="entry name" value="PROTEIN TONB"/>
    <property type="match status" value="1"/>
</dbReference>
<evidence type="ECO:0000256" key="6">
    <source>
        <dbReference type="ARBA" id="ARBA00022692"/>
    </source>
</evidence>
<evidence type="ECO:0000256" key="8">
    <source>
        <dbReference type="ARBA" id="ARBA00022989"/>
    </source>
</evidence>
<dbReference type="EMBL" id="JAALFG010000003">
    <property type="protein sequence ID" value="NGP18531.1"/>
    <property type="molecule type" value="Genomic_DNA"/>
</dbReference>
<dbReference type="InterPro" id="IPR037682">
    <property type="entry name" value="TonB_C"/>
</dbReference>
<dbReference type="Gene3D" id="3.30.1150.10">
    <property type="match status" value="1"/>
</dbReference>
<keyword evidence="5" id="KW-0997">Cell inner membrane</keyword>
<keyword evidence="7" id="KW-0653">Protein transport</keyword>
<evidence type="ECO:0000256" key="4">
    <source>
        <dbReference type="ARBA" id="ARBA00022475"/>
    </source>
</evidence>
<evidence type="ECO:0000313" key="11">
    <source>
        <dbReference type="EMBL" id="NGP18531.1"/>
    </source>
</evidence>
<organism evidence="11 12">
    <name type="scientific">Devosia aurantiaca</name>
    <dbReference type="NCBI Taxonomy" id="2714858"/>
    <lineage>
        <taxon>Bacteria</taxon>
        <taxon>Pseudomonadati</taxon>
        <taxon>Pseudomonadota</taxon>
        <taxon>Alphaproteobacteria</taxon>
        <taxon>Hyphomicrobiales</taxon>
        <taxon>Devosiaceae</taxon>
        <taxon>Devosia</taxon>
    </lineage>
</organism>
<gene>
    <name evidence="11" type="ORF">G5575_13495</name>
</gene>
<protein>
    <submittedName>
        <fullName evidence="11">TonB family protein</fullName>
    </submittedName>
</protein>
<evidence type="ECO:0000256" key="3">
    <source>
        <dbReference type="ARBA" id="ARBA00022448"/>
    </source>
</evidence>
<keyword evidence="8" id="KW-1133">Transmembrane helix</keyword>
<dbReference type="NCBIfam" id="TIGR01352">
    <property type="entry name" value="tonB_Cterm"/>
    <property type="match status" value="1"/>
</dbReference>
<dbReference type="GO" id="GO:0098797">
    <property type="term" value="C:plasma membrane protein complex"/>
    <property type="evidence" value="ECO:0007669"/>
    <property type="project" value="TreeGrafter"/>
</dbReference>
<dbReference type="SUPFAM" id="SSF74653">
    <property type="entry name" value="TolA/TonB C-terminal domain"/>
    <property type="match status" value="1"/>
</dbReference>
<keyword evidence="9" id="KW-0472">Membrane</keyword>
<accession>A0A6M1T0X5</accession>
<evidence type="ECO:0000256" key="5">
    <source>
        <dbReference type="ARBA" id="ARBA00022519"/>
    </source>
</evidence>
<evidence type="ECO:0000256" key="1">
    <source>
        <dbReference type="ARBA" id="ARBA00004383"/>
    </source>
</evidence>
<evidence type="ECO:0000256" key="2">
    <source>
        <dbReference type="ARBA" id="ARBA00006555"/>
    </source>
</evidence>
<comment type="subcellular location">
    <subcellularLocation>
        <location evidence="1">Cell inner membrane</location>
        <topology evidence="1">Single-pass membrane protein</topology>
        <orientation evidence="1">Periplasmic side</orientation>
    </subcellularLocation>
</comment>
<keyword evidence="3" id="KW-0813">Transport</keyword>
<dbReference type="PROSITE" id="PS52015">
    <property type="entry name" value="TONB_CTD"/>
    <property type="match status" value="1"/>
</dbReference>
<evidence type="ECO:0000256" key="7">
    <source>
        <dbReference type="ARBA" id="ARBA00022927"/>
    </source>
</evidence>
<keyword evidence="6" id="KW-0812">Transmembrane</keyword>
<reference evidence="11 12" key="1">
    <citation type="submission" date="2020-02" db="EMBL/GenBank/DDBJ databases">
        <authorList>
            <person name="Khan S.A."/>
            <person name="Jeon C.O."/>
            <person name="Chun B.H."/>
        </authorList>
    </citation>
    <scope>NUCLEOTIDE SEQUENCE [LARGE SCALE GENOMIC DNA]</scope>
    <source>
        <strain evidence="11 12">H239</strain>
    </source>
</reference>
<evidence type="ECO:0000313" key="12">
    <source>
        <dbReference type="Proteomes" id="UP000474802"/>
    </source>
</evidence>
<comment type="caution">
    <text evidence="11">The sequence shown here is derived from an EMBL/GenBank/DDBJ whole genome shotgun (WGS) entry which is preliminary data.</text>
</comment>